<keyword evidence="8" id="KW-0732">Signal</keyword>
<keyword evidence="3" id="KW-0677">Repeat</keyword>
<dbReference type="InterPro" id="IPR013087">
    <property type="entry name" value="Znf_C2H2_type"/>
</dbReference>
<evidence type="ECO:0000256" key="6">
    <source>
        <dbReference type="ARBA" id="ARBA00023242"/>
    </source>
</evidence>
<feature type="non-terminal residue" evidence="10">
    <location>
        <position position="76"/>
    </location>
</feature>
<evidence type="ECO:0000259" key="9">
    <source>
        <dbReference type="PROSITE" id="PS50157"/>
    </source>
</evidence>
<dbReference type="AlphaFoldDB" id="A0A087URV7"/>
<accession>A0A087URV7</accession>
<dbReference type="InterPro" id="IPR056438">
    <property type="entry name" value="Znf-C2H2_CTCF"/>
</dbReference>
<dbReference type="Proteomes" id="UP000054359">
    <property type="component" value="Unassembled WGS sequence"/>
</dbReference>
<sequence>MFYLLSFVTLSFSKYCSVAVFSSALHGQLNFKQFPKENVSSSSKEYQNNGFYKCSWCAYSSWDRNRMKQHVTIHTG</sequence>
<evidence type="ECO:0000256" key="1">
    <source>
        <dbReference type="ARBA" id="ARBA00004123"/>
    </source>
</evidence>
<comment type="subcellular location">
    <subcellularLocation>
        <location evidence="1">Nucleus</location>
    </subcellularLocation>
</comment>
<name>A0A087URV7_STEMI</name>
<proteinExistence type="predicted"/>
<keyword evidence="4 7" id="KW-0863">Zinc-finger</keyword>
<reference evidence="10 11" key="1">
    <citation type="submission" date="2013-11" db="EMBL/GenBank/DDBJ databases">
        <title>Genome sequencing of Stegodyphus mimosarum.</title>
        <authorList>
            <person name="Bechsgaard J."/>
        </authorList>
    </citation>
    <scope>NUCLEOTIDE SEQUENCE [LARGE SCALE GENOMIC DNA]</scope>
</reference>
<evidence type="ECO:0000256" key="4">
    <source>
        <dbReference type="ARBA" id="ARBA00022771"/>
    </source>
</evidence>
<evidence type="ECO:0000313" key="11">
    <source>
        <dbReference type="Proteomes" id="UP000054359"/>
    </source>
</evidence>
<keyword evidence="5" id="KW-0862">Zinc</keyword>
<organism evidence="10 11">
    <name type="scientific">Stegodyphus mimosarum</name>
    <name type="common">African social velvet spider</name>
    <dbReference type="NCBI Taxonomy" id="407821"/>
    <lineage>
        <taxon>Eukaryota</taxon>
        <taxon>Metazoa</taxon>
        <taxon>Ecdysozoa</taxon>
        <taxon>Arthropoda</taxon>
        <taxon>Chelicerata</taxon>
        <taxon>Arachnida</taxon>
        <taxon>Araneae</taxon>
        <taxon>Araneomorphae</taxon>
        <taxon>Entelegynae</taxon>
        <taxon>Eresoidea</taxon>
        <taxon>Eresidae</taxon>
        <taxon>Stegodyphus</taxon>
    </lineage>
</organism>
<gene>
    <name evidence="10" type="ORF">X975_05756</name>
</gene>
<evidence type="ECO:0000256" key="5">
    <source>
        <dbReference type="ARBA" id="ARBA00022833"/>
    </source>
</evidence>
<protein>
    <recommendedName>
        <fullName evidence="9">C2H2-type domain-containing protein</fullName>
    </recommendedName>
</protein>
<evidence type="ECO:0000313" key="10">
    <source>
        <dbReference type="EMBL" id="KFM80096.1"/>
    </source>
</evidence>
<dbReference type="Pfam" id="PF23611">
    <property type="entry name" value="zf-C2H2_16"/>
    <property type="match status" value="1"/>
</dbReference>
<feature type="chain" id="PRO_5001830767" description="C2H2-type domain-containing protein" evidence="8">
    <location>
        <begin position="19"/>
        <end position="76"/>
    </location>
</feature>
<dbReference type="GO" id="GO:0010468">
    <property type="term" value="P:regulation of gene expression"/>
    <property type="evidence" value="ECO:0007669"/>
    <property type="project" value="UniProtKB-ARBA"/>
</dbReference>
<keyword evidence="2" id="KW-0479">Metal-binding</keyword>
<evidence type="ECO:0000256" key="3">
    <source>
        <dbReference type="ARBA" id="ARBA00022737"/>
    </source>
</evidence>
<evidence type="ECO:0000256" key="2">
    <source>
        <dbReference type="ARBA" id="ARBA00022723"/>
    </source>
</evidence>
<dbReference type="GO" id="GO:0008270">
    <property type="term" value="F:zinc ion binding"/>
    <property type="evidence" value="ECO:0007669"/>
    <property type="project" value="UniProtKB-KW"/>
</dbReference>
<dbReference type="EMBL" id="KK121266">
    <property type="protein sequence ID" value="KFM80096.1"/>
    <property type="molecule type" value="Genomic_DNA"/>
</dbReference>
<keyword evidence="11" id="KW-1185">Reference proteome</keyword>
<keyword evidence="6" id="KW-0539">Nucleus</keyword>
<dbReference type="GO" id="GO:0005634">
    <property type="term" value="C:nucleus"/>
    <property type="evidence" value="ECO:0007669"/>
    <property type="project" value="UniProtKB-SubCell"/>
</dbReference>
<feature type="domain" description="C2H2-type" evidence="9">
    <location>
        <begin position="52"/>
        <end position="76"/>
    </location>
</feature>
<evidence type="ECO:0000256" key="8">
    <source>
        <dbReference type="SAM" id="SignalP"/>
    </source>
</evidence>
<dbReference type="PROSITE" id="PS50157">
    <property type="entry name" value="ZINC_FINGER_C2H2_2"/>
    <property type="match status" value="1"/>
</dbReference>
<feature type="signal peptide" evidence="8">
    <location>
        <begin position="1"/>
        <end position="18"/>
    </location>
</feature>
<evidence type="ECO:0000256" key="7">
    <source>
        <dbReference type="PROSITE-ProRule" id="PRU00042"/>
    </source>
</evidence>